<keyword evidence="2" id="KW-0732">Signal</keyword>
<evidence type="ECO:0000313" key="4">
    <source>
        <dbReference type="Proteomes" id="UP001056535"/>
    </source>
</evidence>
<evidence type="ECO:0000256" key="2">
    <source>
        <dbReference type="SAM" id="SignalP"/>
    </source>
</evidence>
<feature type="chain" id="PRO_5047390333" evidence="2">
    <location>
        <begin position="25"/>
        <end position="221"/>
    </location>
</feature>
<organism evidence="3 4">
    <name type="scientific">Ornithinimicrobium cryptoxanthini</name>
    <dbReference type="NCBI Taxonomy" id="2934161"/>
    <lineage>
        <taxon>Bacteria</taxon>
        <taxon>Bacillati</taxon>
        <taxon>Actinomycetota</taxon>
        <taxon>Actinomycetes</taxon>
        <taxon>Micrococcales</taxon>
        <taxon>Ornithinimicrobiaceae</taxon>
        <taxon>Ornithinimicrobium</taxon>
    </lineage>
</organism>
<feature type="signal peptide" evidence="2">
    <location>
        <begin position="1"/>
        <end position="24"/>
    </location>
</feature>
<dbReference type="RefSeq" id="WP_252622291.1">
    <property type="nucleotide sequence ID" value="NZ_CP099490.1"/>
</dbReference>
<proteinExistence type="predicted"/>
<feature type="compositionally biased region" description="Acidic residues" evidence="1">
    <location>
        <begin position="76"/>
        <end position="85"/>
    </location>
</feature>
<accession>A0ABY4YKS3</accession>
<evidence type="ECO:0000256" key="1">
    <source>
        <dbReference type="SAM" id="MobiDB-lite"/>
    </source>
</evidence>
<dbReference type="PROSITE" id="PS51257">
    <property type="entry name" value="PROKAR_LIPOPROTEIN"/>
    <property type="match status" value="1"/>
</dbReference>
<protein>
    <submittedName>
        <fullName evidence="3">Uncharacterized protein</fullName>
    </submittedName>
</protein>
<feature type="region of interest" description="Disordered" evidence="1">
    <location>
        <begin position="61"/>
        <end position="98"/>
    </location>
</feature>
<gene>
    <name evidence="3" type="ORF">NF557_05150</name>
</gene>
<dbReference type="EMBL" id="CP099490">
    <property type="protein sequence ID" value="USQ77303.1"/>
    <property type="molecule type" value="Genomic_DNA"/>
</dbReference>
<keyword evidence="4" id="KW-1185">Reference proteome</keyword>
<evidence type="ECO:0000313" key="3">
    <source>
        <dbReference type="EMBL" id="USQ77303.1"/>
    </source>
</evidence>
<reference evidence="3" key="1">
    <citation type="submission" date="2022-06" db="EMBL/GenBank/DDBJ databases">
        <title>Ornithinimicrobium JY.X270.</title>
        <authorList>
            <person name="Huang Y."/>
        </authorList>
    </citation>
    <scope>NUCLEOTIDE SEQUENCE</scope>
    <source>
        <strain evidence="3">JY.X270</strain>
    </source>
</reference>
<name>A0ABY4YKS3_9MICO</name>
<dbReference type="Proteomes" id="UP001056535">
    <property type="component" value="Chromosome"/>
</dbReference>
<sequence>MQYRSVIALAGVSLVLSGCAGSGAEGDLAAAASTVTTTQTVTAPAETVTVAPDAVTVTVETTNEEAEPPSHTEAEAQSEETESADDTTAIELPSDDQPLGLDDFFNHASSWEEGRWNVANRANERGVSINLSYDTELELRLQNQFTSLRFDAGQANDSASSECLTKVDIMVDGEVRETREFGFNMIQEFAGIDVADGNAVKLKIDNARCAARVVLSRIQVD</sequence>